<dbReference type="KEGG" id="tcs:IMZ38_02365"/>
<accession>A0A7M1UR98</accession>
<dbReference type="Proteomes" id="UP000593766">
    <property type="component" value="Chromosome"/>
</dbReference>
<proteinExistence type="predicted"/>
<name>A0A7M1UR98_9CREN</name>
<dbReference type="PANTHER" id="PTHR21075">
    <property type="entry name" value="ANAEROBIC RIBONUCLEOSIDE-TRIPHOSPHATE REDUCTASE"/>
    <property type="match status" value="1"/>
</dbReference>
<dbReference type="GeneID" id="59454225"/>
<dbReference type="Pfam" id="PF13597">
    <property type="entry name" value="NRDD"/>
    <property type="match status" value="1"/>
</dbReference>
<dbReference type="AlphaFoldDB" id="A0A7M1UR98"/>
<dbReference type="NCBIfam" id="NF006358">
    <property type="entry name" value="PRK08579.1"/>
    <property type="match status" value="1"/>
</dbReference>
<dbReference type="EMBL" id="CP063144">
    <property type="protein sequence ID" value="QOR94788.1"/>
    <property type="molecule type" value="Genomic_DNA"/>
</dbReference>
<protein>
    <submittedName>
        <fullName evidence="1">Anaerobic ribonucleoside triphosphate reductase</fullName>
        <ecNumber evidence="1">1.17.4.2</ecNumber>
    </submittedName>
</protein>
<reference evidence="1 2" key="1">
    <citation type="submission" date="2020-10" db="EMBL/GenBank/DDBJ databases">
        <title>Complete genome sequence of Thermosphaera aggregans strain 3507.</title>
        <authorList>
            <person name="Zayulina K.S."/>
            <person name="Elcheninov A.G."/>
            <person name="Toshchakov S.V."/>
            <person name="Kublanov I.V."/>
            <person name="Kochetkova T.V."/>
        </authorList>
    </citation>
    <scope>NUCLEOTIDE SEQUENCE [LARGE SCALE GENOMIC DNA]</scope>
    <source>
        <strain evidence="1 2">3507</strain>
    </source>
</reference>
<keyword evidence="2" id="KW-1185">Reference proteome</keyword>
<dbReference type="RefSeq" id="WP_193436585.1">
    <property type="nucleotide sequence ID" value="NZ_CP063144.1"/>
</dbReference>
<dbReference type="GO" id="GO:0006260">
    <property type="term" value="P:DNA replication"/>
    <property type="evidence" value="ECO:0007669"/>
    <property type="project" value="InterPro"/>
</dbReference>
<dbReference type="GO" id="GO:0031250">
    <property type="term" value="C:anaerobic ribonucleoside-triphosphate reductase complex"/>
    <property type="evidence" value="ECO:0007669"/>
    <property type="project" value="TreeGrafter"/>
</dbReference>
<dbReference type="SUPFAM" id="SSF51998">
    <property type="entry name" value="PFL-like glycyl radical enzymes"/>
    <property type="match status" value="1"/>
</dbReference>
<keyword evidence="1" id="KW-0560">Oxidoreductase</keyword>
<gene>
    <name evidence="1" type="ORF">IMZ38_02365</name>
</gene>
<dbReference type="Gene3D" id="3.20.70.20">
    <property type="match status" value="1"/>
</dbReference>
<evidence type="ECO:0000313" key="1">
    <source>
        <dbReference type="EMBL" id="QOR94788.1"/>
    </source>
</evidence>
<dbReference type="GO" id="GO:0004748">
    <property type="term" value="F:ribonucleoside-diphosphate reductase activity, thioredoxin disulfide as acceptor"/>
    <property type="evidence" value="ECO:0007669"/>
    <property type="project" value="TreeGrafter"/>
</dbReference>
<organism evidence="1 2">
    <name type="scientific">Thermosphaera chiliense</name>
    <dbReference type="NCBI Taxonomy" id="3402707"/>
    <lineage>
        <taxon>Archaea</taxon>
        <taxon>Thermoproteota</taxon>
        <taxon>Thermoprotei</taxon>
        <taxon>Desulfurococcales</taxon>
        <taxon>Desulfurococcaceae</taxon>
        <taxon>Thermosphaera</taxon>
    </lineage>
</organism>
<dbReference type="EC" id="1.17.4.2" evidence="1"/>
<dbReference type="PANTHER" id="PTHR21075:SF0">
    <property type="entry name" value="ANAEROBIC RIBONUCLEOSIDE-TRIPHOSPHATE REDUCTASE"/>
    <property type="match status" value="1"/>
</dbReference>
<dbReference type="GO" id="GO:0009265">
    <property type="term" value="P:2'-deoxyribonucleotide biosynthetic process"/>
    <property type="evidence" value="ECO:0007669"/>
    <property type="project" value="TreeGrafter"/>
</dbReference>
<dbReference type="GO" id="GO:0008998">
    <property type="term" value="F:ribonucleoside-triphosphate reductase (thioredoxin) activity"/>
    <property type="evidence" value="ECO:0007669"/>
    <property type="project" value="UniProtKB-EC"/>
</dbReference>
<evidence type="ECO:0000313" key="2">
    <source>
        <dbReference type="Proteomes" id="UP000593766"/>
    </source>
</evidence>
<sequence length="627" mass="72107">MQVGLSENLVKDPLEEYIAWNSLEVNENANRYLGPGSFFAWLLEEKIKYESIQLLPRHIARAHMDGLIYIHKLPHSVYIPYCTGHSISRLLRKGLRTPTVVSRPARHLDTLVDHIANYLITAQHYFTGAQAFSSVEWYSGPFIRRDGLGFKDVKQQIQRLLFNLNYPTRIGLQTPFTNFTITMDAPKKMMEEDRAVYGGEDAGVLGEYEEEAKLFLKALSHVLLEGDSVGQPFTFPIPTLMATASWIWEDPELHELIFKVAAKRGSFYWLNTRMVDPDASFALCCRLAIDKNELKHVFNNGSKFSLKRDLGVAREDYWSRIERQRFGGLWAMPDVTGSVNVVDINLPRLALEARGEESRFWELYEERLKLVKEAVEWFRNRYVSILKQAPGFYGLIAEYMEEFPSSHFNTVGIIGLPEASAILMGEPKLWLDGNRKDWLRAAELMRRMVEFATDRARGWMRETGVPWNVEEVPGESAAPKLALKDMKLYPELAEYLPAEPLYSTSVAPYYTDSMTIPDRIEVEARVQKYFTGGVMMHLFLGEEADPEALAKLAKRIVETDIVYWSFTPAITHCNDCGATVTGLYRACPKCGSGNVDVWSRIIGYYRPLRNWNPYRRKEFWQRKHYGL</sequence>
<dbReference type="OrthoDB" id="139164at2157"/>
<dbReference type="NCBIfam" id="TIGR02487">
    <property type="entry name" value="NrdD"/>
    <property type="match status" value="1"/>
</dbReference>
<dbReference type="CDD" id="cd01675">
    <property type="entry name" value="RNR_III"/>
    <property type="match status" value="1"/>
</dbReference>
<dbReference type="InterPro" id="IPR012833">
    <property type="entry name" value="NrdD"/>
</dbReference>